<evidence type="ECO:0000313" key="1">
    <source>
        <dbReference type="EMBL" id="ACH62075.1"/>
    </source>
</evidence>
<reference evidence="1 2" key="1">
    <citation type="submission" date="2008-06" db="EMBL/GenBank/DDBJ databases">
        <authorList>
            <person name="Smith A.L."/>
            <person name="Paladin E.C."/>
            <person name="Jacobs-Sera D."/>
            <person name="Hendirx R.W."/>
            <person name="Hatfull G.F."/>
        </authorList>
    </citation>
    <scope>NUCLEOTIDE SEQUENCE [LARGE SCALE GENOMIC DNA]</scope>
</reference>
<name>B5LJ78_9CAUD</name>
<evidence type="ECO:0008006" key="3">
    <source>
        <dbReference type="Google" id="ProtNLM"/>
    </source>
</evidence>
<keyword evidence="2" id="KW-1185">Reference proteome</keyword>
<accession>B5LJ78</accession>
<dbReference type="Proteomes" id="UP000001849">
    <property type="component" value="Segment"/>
</dbReference>
<dbReference type="KEGG" id="vg:6920771"/>
<dbReference type="GeneID" id="6920771"/>
<protein>
    <recommendedName>
        <fullName evidence="3">DUF932 domain-containing protein</fullName>
    </recommendedName>
</protein>
<dbReference type="OrthoDB" id="11195at10239"/>
<evidence type="ECO:0000313" key="2">
    <source>
        <dbReference type="Proteomes" id="UP000001849"/>
    </source>
</evidence>
<dbReference type="RefSeq" id="YP_002224985.1">
    <property type="nucleotide sequence ID" value="NC_011273.1"/>
</dbReference>
<dbReference type="EMBL" id="EU826466">
    <property type="protein sequence ID" value="ACH62075.1"/>
    <property type="molecule type" value="Genomic_DNA"/>
</dbReference>
<sequence length="418" mass="45863">MSYSGCKVVLVSQTPPTRRSHMSTLAPLPQRTLRNSDLRTLVQVLKDQHAAKVDLVVPTNSIRLDAGRLVIDGQEVIMDADGVTDPNGAYTTTHVVDQNLADLFGIPVRYIRRMRAEKVGLLDINVNEWAADATGKSLLRIIQGSNVEDPTSMGYVRAILSDRYGFRDHLDTVMSVLQGLREVTVVGDDGVEKRLDASNVTGIDLSDERIYLSVDVPEIKIHAQDLVKNYHFYDQDSKDNPFMSAGLVFTNSEVGRGAFQILPRAVVQVCKNGMRRDVDGFRKVHLGGRLQEGSINWSVETQDAANEFVRAQVKDAVKSFLSEGYLENLRDDLLKDAGVEIPGSNAKETVELIGKKLQYSGAEQDMILDDFMAGGQLTSGGILHAVTSATQRIEDPDRAFEFEGTAVQAMQLAAAANA</sequence>
<proteinExistence type="predicted"/>
<gene>
    <name evidence="1" type="primary">67</name>
    <name evidence="1" type="ORF">MYRNA_67</name>
</gene>
<organism evidence="1 2">
    <name type="scientific">Mycobacterium phage Myrna</name>
    <dbReference type="NCBI Taxonomy" id="546805"/>
    <lineage>
        <taxon>Viruses</taxon>
        <taxon>Duplodnaviria</taxon>
        <taxon>Heunggongvirae</taxon>
        <taxon>Uroviricota</taxon>
        <taxon>Caudoviricetes</taxon>
        <taxon>Ceeclamvirinae</taxon>
        <taxon>Myrnavirus</taxon>
        <taxon>Myrnavirus myrna</taxon>
    </lineage>
</organism>